<evidence type="ECO:0000256" key="5">
    <source>
        <dbReference type="SAM" id="MobiDB-lite"/>
    </source>
</evidence>
<evidence type="ECO:0000259" key="7">
    <source>
        <dbReference type="PROSITE" id="PS51397"/>
    </source>
</evidence>
<dbReference type="Gene3D" id="2.30.30.380">
    <property type="entry name" value="Zn-finger domain of Sec23/24"/>
    <property type="match status" value="1"/>
</dbReference>
<reference evidence="8" key="1">
    <citation type="submission" date="2021-06" db="EMBL/GenBank/DDBJ databases">
        <authorList>
            <person name="Kallberg Y."/>
            <person name="Tangrot J."/>
            <person name="Rosling A."/>
        </authorList>
    </citation>
    <scope>NUCLEOTIDE SEQUENCE</scope>
    <source>
        <strain evidence="8">CL551</strain>
    </source>
</reference>
<evidence type="ECO:0000256" key="2">
    <source>
        <dbReference type="ARBA" id="ARBA00022771"/>
    </source>
</evidence>
<dbReference type="SMART" id="SM00547">
    <property type="entry name" value="ZnF_RBZ"/>
    <property type="match status" value="2"/>
</dbReference>
<dbReference type="Proteomes" id="UP000789342">
    <property type="component" value="Unassembled WGS sequence"/>
</dbReference>
<keyword evidence="3" id="KW-0862">Zinc</keyword>
<dbReference type="PROSITE" id="PS50199">
    <property type="entry name" value="ZF_RANBP2_2"/>
    <property type="match status" value="1"/>
</dbReference>
<comment type="caution">
    <text evidence="8">The sequence shown here is derived from an EMBL/GenBank/DDBJ whole genome shotgun (WGS) entry which is preliminary data.</text>
</comment>
<gene>
    <name evidence="8" type="ORF">AMORRO_LOCUS3174</name>
</gene>
<proteinExistence type="predicted"/>
<evidence type="ECO:0000313" key="8">
    <source>
        <dbReference type="EMBL" id="CAG8499349.1"/>
    </source>
</evidence>
<evidence type="ECO:0000313" key="9">
    <source>
        <dbReference type="Proteomes" id="UP000789342"/>
    </source>
</evidence>
<dbReference type="Pfam" id="PF08325">
    <property type="entry name" value="WLM"/>
    <property type="match status" value="2"/>
</dbReference>
<protein>
    <submittedName>
        <fullName evidence="8">16161_t:CDS:1</fullName>
    </submittedName>
</protein>
<keyword evidence="1" id="KW-0479">Metal-binding</keyword>
<feature type="compositionally biased region" description="Polar residues" evidence="5">
    <location>
        <begin position="202"/>
        <end position="217"/>
    </location>
</feature>
<feature type="domain" description="RanBP2-type" evidence="6">
    <location>
        <begin position="237"/>
        <end position="266"/>
    </location>
</feature>
<evidence type="ECO:0000256" key="1">
    <source>
        <dbReference type="ARBA" id="ARBA00022723"/>
    </source>
</evidence>
<dbReference type="PANTHER" id="PTHR46622:SF1">
    <property type="entry name" value="DNA-DEPENDENT METALLOPROTEASE WSS1"/>
    <property type="match status" value="1"/>
</dbReference>
<dbReference type="InterPro" id="IPR036443">
    <property type="entry name" value="Znf_RanBP2_sf"/>
</dbReference>
<dbReference type="GO" id="GO:0006281">
    <property type="term" value="P:DNA repair"/>
    <property type="evidence" value="ECO:0007669"/>
    <property type="project" value="TreeGrafter"/>
</dbReference>
<organism evidence="8 9">
    <name type="scientific">Acaulospora morrowiae</name>
    <dbReference type="NCBI Taxonomy" id="94023"/>
    <lineage>
        <taxon>Eukaryota</taxon>
        <taxon>Fungi</taxon>
        <taxon>Fungi incertae sedis</taxon>
        <taxon>Mucoromycota</taxon>
        <taxon>Glomeromycotina</taxon>
        <taxon>Glomeromycetes</taxon>
        <taxon>Diversisporales</taxon>
        <taxon>Acaulosporaceae</taxon>
        <taxon>Acaulospora</taxon>
    </lineage>
</organism>
<feature type="region of interest" description="Disordered" evidence="5">
    <location>
        <begin position="202"/>
        <end position="238"/>
    </location>
</feature>
<dbReference type="InterPro" id="IPR053000">
    <property type="entry name" value="WSS1-like_metalloprotease"/>
</dbReference>
<evidence type="ECO:0000256" key="3">
    <source>
        <dbReference type="ARBA" id="ARBA00022833"/>
    </source>
</evidence>
<dbReference type="PROSITE" id="PS51397">
    <property type="entry name" value="WLM"/>
    <property type="match status" value="1"/>
</dbReference>
<name>A0A9N9EYY3_9GLOM</name>
<dbReference type="Pfam" id="PF00641">
    <property type="entry name" value="Zn_ribbon_RanBP"/>
    <property type="match status" value="1"/>
</dbReference>
<dbReference type="InterPro" id="IPR013536">
    <property type="entry name" value="WLM_dom"/>
</dbReference>
<dbReference type="PANTHER" id="PTHR46622">
    <property type="entry name" value="DNA-DEPENDENT METALLOPROTEASE WSS1"/>
    <property type="match status" value="1"/>
</dbReference>
<keyword evidence="9" id="KW-1185">Reference proteome</keyword>
<keyword evidence="2 4" id="KW-0863">Zinc-finger</keyword>
<sequence>MRGFKLGNNQSANQICEFTDERIFNFRSLPEFPNHEEALNLLKKLASHVKPIMQKHNWKVGTLEEFFPAEKNLLGLNINHGELFYRLTHNKCGPHDAAFYKLLDELNDEYDELLLTGHAGSGFYTDGVKLGTGVSHNITPAMAKQRALEAAERRKRIQSIMTNGGVRLGGDILESYSSMRELSAFAAERRRSDMIWCGSEESNGVNHAGPSRSSPHQNAKPRPVRIPENKLPGASTSSHQWSCPKCTFDNRPLALQCEVCSFERSGEWDSGHSPSQPIVIDNSANSRWRCPMCLYENDADVVMCIGCDYLMY</sequence>
<dbReference type="SUPFAM" id="SSF90209">
    <property type="entry name" value="Ran binding protein zinc finger-like"/>
    <property type="match status" value="1"/>
</dbReference>
<evidence type="ECO:0000259" key="6">
    <source>
        <dbReference type="PROSITE" id="PS50199"/>
    </source>
</evidence>
<feature type="domain" description="WLM" evidence="7">
    <location>
        <begin position="14"/>
        <end position="192"/>
    </location>
</feature>
<dbReference type="GO" id="GO:0005634">
    <property type="term" value="C:nucleus"/>
    <property type="evidence" value="ECO:0007669"/>
    <property type="project" value="TreeGrafter"/>
</dbReference>
<dbReference type="EMBL" id="CAJVPV010001491">
    <property type="protein sequence ID" value="CAG8499349.1"/>
    <property type="molecule type" value="Genomic_DNA"/>
</dbReference>
<accession>A0A9N9EYY3</accession>
<dbReference type="PROSITE" id="PS01358">
    <property type="entry name" value="ZF_RANBP2_1"/>
    <property type="match status" value="2"/>
</dbReference>
<dbReference type="InterPro" id="IPR001876">
    <property type="entry name" value="Znf_RanBP2"/>
</dbReference>
<dbReference type="GO" id="GO:0008237">
    <property type="term" value="F:metallopeptidase activity"/>
    <property type="evidence" value="ECO:0007669"/>
    <property type="project" value="TreeGrafter"/>
</dbReference>
<evidence type="ECO:0000256" key="4">
    <source>
        <dbReference type="PROSITE-ProRule" id="PRU00322"/>
    </source>
</evidence>
<dbReference type="AlphaFoldDB" id="A0A9N9EYY3"/>
<dbReference type="GO" id="GO:0008270">
    <property type="term" value="F:zinc ion binding"/>
    <property type="evidence" value="ECO:0007669"/>
    <property type="project" value="UniProtKB-KW"/>
</dbReference>
<dbReference type="OrthoDB" id="261960at2759"/>